<dbReference type="PANTHER" id="PTHR33495:SF2">
    <property type="entry name" value="ANTI-SIGMA FACTOR ANTAGONIST TM_1081-RELATED"/>
    <property type="match status" value="1"/>
</dbReference>
<organism evidence="3">
    <name type="scientific">hydrocarbon metagenome</name>
    <dbReference type="NCBI Taxonomy" id="938273"/>
    <lineage>
        <taxon>unclassified sequences</taxon>
        <taxon>metagenomes</taxon>
        <taxon>ecological metagenomes</taxon>
    </lineage>
</organism>
<gene>
    <name evidence="3" type="ORF">ASZ90_003016</name>
</gene>
<dbReference type="PANTHER" id="PTHR33495">
    <property type="entry name" value="ANTI-SIGMA FACTOR ANTAGONIST TM_1081-RELATED-RELATED"/>
    <property type="match status" value="1"/>
</dbReference>
<dbReference type="AlphaFoldDB" id="A0A0W8G221"/>
<dbReference type="InterPro" id="IPR003658">
    <property type="entry name" value="Anti-sigma_ant"/>
</dbReference>
<dbReference type="SUPFAM" id="SSF52091">
    <property type="entry name" value="SpoIIaa-like"/>
    <property type="match status" value="1"/>
</dbReference>
<evidence type="ECO:0000259" key="2">
    <source>
        <dbReference type="PROSITE" id="PS50801"/>
    </source>
</evidence>
<evidence type="ECO:0000313" key="3">
    <source>
        <dbReference type="EMBL" id="KUG27121.1"/>
    </source>
</evidence>
<dbReference type="InterPro" id="IPR002645">
    <property type="entry name" value="STAS_dom"/>
</dbReference>
<reference evidence="3" key="1">
    <citation type="journal article" date="2015" name="Proc. Natl. Acad. Sci. U.S.A.">
        <title>Networks of energetic and metabolic interactions define dynamics in microbial communities.</title>
        <authorList>
            <person name="Embree M."/>
            <person name="Liu J.K."/>
            <person name="Al-Bassam M.M."/>
            <person name="Zengler K."/>
        </authorList>
    </citation>
    <scope>NUCLEOTIDE SEQUENCE</scope>
</reference>
<dbReference type="Gene3D" id="3.30.750.24">
    <property type="entry name" value="STAS domain"/>
    <property type="match status" value="1"/>
</dbReference>
<accession>A0A0W8G221</accession>
<feature type="domain" description="STAS" evidence="2">
    <location>
        <begin position="1"/>
        <end position="111"/>
    </location>
</feature>
<dbReference type="PROSITE" id="PS50801">
    <property type="entry name" value="STAS"/>
    <property type="match status" value="1"/>
</dbReference>
<dbReference type="GO" id="GO:0043856">
    <property type="term" value="F:anti-sigma factor antagonist activity"/>
    <property type="evidence" value="ECO:0007669"/>
    <property type="project" value="InterPro"/>
</dbReference>
<evidence type="ECO:0000256" key="1">
    <source>
        <dbReference type="ARBA" id="ARBA00009013"/>
    </source>
</evidence>
<dbReference type="InterPro" id="IPR036513">
    <property type="entry name" value="STAS_dom_sf"/>
</dbReference>
<comment type="similarity">
    <text evidence="1">Belongs to the anti-sigma-factor antagonist family.</text>
</comment>
<dbReference type="EMBL" id="LNQE01000360">
    <property type="protein sequence ID" value="KUG27121.1"/>
    <property type="molecule type" value="Genomic_DNA"/>
</dbReference>
<dbReference type="CDD" id="cd07043">
    <property type="entry name" value="STAS_anti-anti-sigma_factors"/>
    <property type="match status" value="1"/>
</dbReference>
<proteinExistence type="inferred from homology"/>
<dbReference type="NCBIfam" id="TIGR00377">
    <property type="entry name" value="ant_ant_sig"/>
    <property type="match status" value="1"/>
</dbReference>
<name>A0A0W8G221_9ZZZZ</name>
<dbReference type="Pfam" id="PF01740">
    <property type="entry name" value="STAS"/>
    <property type="match status" value="1"/>
</dbReference>
<comment type="caution">
    <text evidence="3">The sequence shown here is derived from an EMBL/GenBank/DDBJ whole genome shotgun (WGS) entry which is preliminary data.</text>
</comment>
<sequence>MKLSITEERGVLVIGNLPEKFDYTVCNDALRHITPAMDDGPKKLVVSFAGVSFLDSCGIGTLITLRNRLMKEKGAMALCDIGERLENILKITDLRKVFALYANRDEAVSGLSDAERA</sequence>
<protein>
    <submittedName>
        <fullName evidence="3">Anti-sigma f factor antagonist (Spoiiaa-2)</fullName>
    </submittedName>
</protein>